<dbReference type="EMBL" id="UFQT01000011">
    <property type="protein sequence ID" value="SSX17532.1"/>
    <property type="molecule type" value="Genomic_DNA"/>
</dbReference>
<sequence>MSTFAGKIKDFPLISIDRFNGDNLKSKAFFLSHCHEDHMIGLRDPEFKGPLYLSPISAVFVRHNFPHITNLIEIINGVPIHIRQTVVTSFPANHCPGSVMFLIENEEKRILYTGDFRLNLNELQRIKTLTQYCDNIDEIYLDSTFFNEDYLNFPTQEESCEAIAHLIREWTIKGQHKKIHLHTSARYGYEWLFIQINKVLNMKILVNKTEFFSYQYIPDMDETIAYDNSLNKLQIHACNKSFKNCTCNAFMETDEVRTIKISAMIWRNWKVTDLCILPDPKLKELYRVCYSNHASLAEIKELLLFFKPKEVFLNVVPQIKYQRDVMEKLLCDIVNGYKEKHSNKGISKTGNEIKLSFSNLIESKKRRLKYDKKSSRNIKIIIRDT</sequence>
<protein>
    <recommendedName>
        <fullName evidence="11">Protein artemis</fullName>
    </recommendedName>
    <alternativeName>
        <fullName evidence="12">DNA cross-link repair 1C protein</fullName>
    </alternativeName>
</protein>
<evidence type="ECO:0000256" key="9">
    <source>
        <dbReference type="ARBA" id="ARBA00023204"/>
    </source>
</evidence>
<dbReference type="GO" id="GO:0004519">
    <property type="term" value="F:endonuclease activity"/>
    <property type="evidence" value="ECO:0007669"/>
    <property type="project" value="UniProtKB-KW"/>
</dbReference>
<evidence type="ECO:0000256" key="12">
    <source>
        <dbReference type="ARBA" id="ARBA00042677"/>
    </source>
</evidence>
<keyword evidence="7" id="KW-0269">Exonuclease</keyword>
<dbReference type="GO" id="GO:0003684">
    <property type="term" value="F:damaged DNA binding"/>
    <property type="evidence" value="ECO:0007669"/>
    <property type="project" value="TreeGrafter"/>
</dbReference>
<feature type="domain" description="DNA repair metallo-beta-lactamase" evidence="13">
    <location>
        <begin position="284"/>
        <end position="316"/>
    </location>
</feature>
<dbReference type="Gene3D" id="3.60.15.10">
    <property type="entry name" value="Ribonuclease Z/Hydroxyacylglutathione hydrolase-like"/>
    <property type="match status" value="1"/>
</dbReference>
<dbReference type="AlphaFoldDB" id="A0A336LHQ8"/>
<dbReference type="GO" id="GO:0006310">
    <property type="term" value="P:DNA recombination"/>
    <property type="evidence" value="ECO:0007669"/>
    <property type="project" value="UniProtKB-KW"/>
</dbReference>
<dbReference type="SUPFAM" id="SSF56281">
    <property type="entry name" value="Metallo-hydrolase/oxidoreductase"/>
    <property type="match status" value="1"/>
</dbReference>
<dbReference type="Pfam" id="PF07522">
    <property type="entry name" value="DRMBL"/>
    <property type="match status" value="1"/>
</dbReference>
<dbReference type="GO" id="GO:0000723">
    <property type="term" value="P:telomere maintenance"/>
    <property type="evidence" value="ECO:0007669"/>
    <property type="project" value="TreeGrafter"/>
</dbReference>
<keyword evidence="6" id="KW-0378">Hydrolase</keyword>
<evidence type="ECO:0000256" key="8">
    <source>
        <dbReference type="ARBA" id="ARBA00023172"/>
    </source>
</evidence>
<evidence type="ECO:0000256" key="10">
    <source>
        <dbReference type="ARBA" id="ARBA00023242"/>
    </source>
</evidence>
<evidence type="ECO:0000256" key="7">
    <source>
        <dbReference type="ARBA" id="ARBA00022839"/>
    </source>
</evidence>
<dbReference type="Gene3D" id="3.40.50.12650">
    <property type="match status" value="1"/>
</dbReference>
<dbReference type="GO" id="GO:0036297">
    <property type="term" value="P:interstrand cross-link repair"/>
    <property type="evidence" value="ECO:0007669"/>
    <property type="project" value="TreeGrafter"/>
</dbReference>
<accession>A0A336LHQ8</accession>
<gene>
    <name evidence="14" type="primary">CSON001306</name>
</gene>
<dbReference type="InterPro" id="IPR011084">
    <property type="entry name" value="DRMBL"/>
</dbReference>
<keyword evidence="8" id="KW-0233">DNA recombination</keyword>
<reference evidence="14" key="1">
    <citation type="submission" date="2018-07" db="EMBL/GenBank/DDBJ databases">
        <authorList>
            <person name="Quirk P.G."/>
            <person name="Krulwich T.A."/>
        </authorList>
    </citation>
    <scope>NUCLEOTIDE SEQUENCE</scope>
</reference>
<evidence type="ECO:0000256" key="2">
    <source>
        <dbReference type="ARBA" id="ARBA00010304"/>
    </source>
</evidence>
<organism evidence="14">
    <name type="scientific">Culicoides sonorensis</name>
    <name type="common">Biting midge</name>
    <dbReference type="NCBI Taxonomy" id="179676"/>
    <lineage>
        <taxon>Eukaryota</taxon>
        <taxon>Metazoa</taxon>
        <taxon>Ecdysozoa</taxon>
        <taxon>Arthropoda</taxon>
        <taxon>Hexapoda</taxon>
        <taxon>Insecta</taxon>
        <taxon>Pterygota</taxon>
        <taxon>Neoptera</taxon>
        <taxon>Endopterygota</taxon>
        <taxon>Diptera</taxon>
        <taxon>Nematocera</taxon>
        <taxon>Chironomoidea</taxon>
        <taxon>Ceratopogonidae</taxon>
        <taxon>Ceratopogoninae</taxon>
        <taxon>Culicoides</taxon>
        <taxon>Monoculicoides</taxon>
    </lineage>
</organism>
<evidence type="ECO:0000256" key="6">
    <source>
        <dbReference type="ARBA" id="ARBA00022801"/>
    </source>
</evidence>
<keyword evidence="3" id="KW-0540">Nuclease</keyword>
<evidence type="ECO:0000313" key="14">
    <source>
        <dbReference type="EMBL" id="SSX17532.1"/>
    </source>
</evidence>
<comment type="subcellular location">
    <subcellularLocation>
        <location evidence="1">Nucleus</location>
    </subcellularLocation>
</comment>
<dbReference type="GO" id="GO:0006303">
    <property type="term" value="P:double-strand break repair via nonhomologous end joining"/>
    <property type="evidence" value="ECO:0007669"/>
    <property type="project" value="TreeGrafter"/>
</dbReference>
<dbReference type="PANTHER" id="PTHR23240">
    <property type="entry name" value="DNA CROSS-LINK REPAIR PROTEIN PSO2/SNM1-RELATED"/>
    <property type="match status" value="1"/>
</dbReference>
<evidence type="ECO:0000256" key="5">
    <source>
        <dbReference type="ARBA" id="ARBA00022763"/>
    </source>
</evidence>
<keyword evidence="4" id="KW-0255">Endonuclease</keyword>
<dbReference type="PANTHER" id="PTHR23240:SF8">
    <property type="entry name" value="PROTEIN ARTEMIS"/>
    <property type="match status" value="1"/>
</dbReference>
<dbReference type="VEuPathDB" id="VectorBase:CSON001306"/>
<evidence type="ECO:0000256" key="1">
    <source>
        <dbReference type="ARBA" id="ARBA00004123"/>
    </source>
</evidence>
<keyword evidence="5" id="KW-0227">DNA damage</keyword>
<keyword evidence="10" id="KW-0539">Nucleus</keyword>
<dbReference type="InterPro" id="IPR036866">
    <property type="entry name" value="RibonucZ/Hydroxyglut_hydro"/>
</dbReference>
<keyword evidence="9" id="KW-0234">DNA repair</keyword>
<name>A0A336LHQ8_CULSO</name>
<evidence type="ECO:0000256" key="3">
    <source>
        <dbReference type="ARBA" id="ARBA00022722"/>
    </source>
</evidence>
<evidence type="ECO:0000256" key="11">
    <source>
        <dbReference type="ARBA" id="ARBA00039759"/>
    </source>
</evidence>
<dbReference type="GO" id="GO:0005634">
    <property type="term" value="C:nucleus"/>
    <property type="evidence" value="ECO:0007669"/>
    <property type="project" value="UniProtKB-SubCell"/>
</dbReference>
<dbReference type="GO" id="GO:0035312">
    <property type="term" value="F:5'-3' DNA exonuclease activity"/>
    <property type="evidence" value="ECO:0007669"/>
    <property type="project" value="TreeGrafter"/>
</dbReference>
<evidence type="ECO:0000259" key="13">
    <source>
        <dbReference type="Pfam" id="PF07522"/>
    </source>
</evidence>
<proteinExistence type="inferred from homology"/>
<comment type="similarity">
    <text evidence="2">Belongs to the DNA repair metallo-beta-lactamase (DRMBL) family.</text>
</comment>
<evidence type="ECO:0000256" key="4">
    <source>
        <dbReference type="ARBA" id="ARBA00022759"/>
    </source>
</evidence>
<dbReference type="OMA" id="PANHCAG"/>